<feature type="region of interest" description="Disordered" evidence="4">
    <location>
        <begin position="271"/>
        <end position="290"/>
    </location>
</feature>
<proteinExistence type="predicted"/>
<evidence type="ECO:0000256" key="3">
    <source>
        <dbReference type="ARBA" id="ARBA00023326"/>
    </source>
</evidence>
<evidence type="ECO:0000256" key="5">
    <source>
        <dbReference type="SAM" id="SignalP"/>
    </source>
</evidence>
<feature type="signal peptide" evidence="5">
    <location>
        <begin position="1"/>
        <end position="35"/>
    </location>
</feature>
<dbReference type="InterPro" id="IPR028994">
    <property type="entry name" value="Integrin_alpha_N"/>
</dbReference>
<dbReference type="SUPFAM" id="SSF51055">
    <property type="entry name" value="Carbohydrate binding domain"/>
    <property type="match status" value="2"/>
</dbReference>
<evidence type="ECO:0000256" key="1">
    <source>
        <dbReference type="ARBA" id="ARBA00022801"/>
    </source>
</evidence>
<comment type="caution">
    <text evidence="7">The sequence shown here is derived from an EMBL/GenBank/DDBJ whole genome shotgun (WGS) entry which is preliminary data.</text>
</comment>
<sequence length="888" mass="96317">MSPTHRRRPRHRGLAITAAAAVALAPLPLATSAAADTTYPGTAVDQRFDFGSTSSPVADGYTRVAHTTLYDDGAGYGLSRQVAVRDRGAPDDLRRDFTVGTTTFSTDVPDGTYWVTVTSGDQIAGNYTELTVEGTDQGTLEAGAAEFATWAQAVEVTDGRLDLDVARDGRINGVTVSSQLPPTALATDVEVDGTAVEVGLTWNAPADAASYTVYRSINGADEEQIGTTTEPAFTDSDDAIRLGDTLTYTVTQTNAAGTESGPSQPLTIEAADEEQDPPSAPTNLRVEGDDDATTSTLRWDAADGAVAYDVYRTDHVAHDWQLLERTEDTASALEVGYGTECCFTWTYQVRAVGAGGISEPSENTTLEQMIGTNTVAEIDTRVAGDGARPWFGDLTGDGRPEIVMVQPHHINAGALYTGPMVASMTAFTATGEQLWQIGEVDPDGRNNSQDIPAQVVDTDGDGDLEVVAVMYPDGDTDAEGRFYVFDGATGEHVRDFALPDPEAHDAIVFVDADGEGHPDEILVKNRYSKAWLLESDGTVIWEHEGNTGHYPWPYDFDGDGRDEIMIGYDMVDADGNLLWSADLPDHADTIWVADIDSDGTADVLLGGASTSAHRWDTGETIWVNDDTVESQNIMVGEYRTDLPGLETFGLDRINRSSNGLDGLFMIDAQGETVWAEERQTRGCYGTIPEPIHNWAGDGRDMIMVWNRGCGEPTGIHSGDGEFVTELDDARLWHVDICGDDKEEVVEYVQGEWLEIEANGPCDLDAKVTGEQRPQSPREYNFTRYTAGETPVIERWDADATYDTGDEVRHDGAVFRAQWWTTETPGVSVWGSWQEIATADDGTALWTPSRVFDAGDVVVHDGETYVAQWWTRNQEPGDPHGPWELVDPS</sequence>
<accession>A0ABP8Y7E3</accession>
<feature type="domain" description="Chitin-binding type-3" evidence="6">
    <location>
        <begin position="842"/>
        <end position="885"/>
    </location>
</feature>
<evidence type="ECO:0000259" key="6">
    <source>
        <dbReference type="SMART" id="SM00495"/>
    </source>
</evidence>
<organism evidence="7 8">
    <name type="scientific">Isoptericola chiayiensis</name>
    <dbReference type="NCBI Taxonomy" id="579446"/>
    <lineage>
        <taxon>Bacteria</taxon>
        <taxon>Bacillati</taxon>
        <taxon>Actinomycetota</taxon>
        <taxon>Actinomycetes</taxon>
        <taxon>Micrococcales</taxon>
        <taxon>Promicromonosporaceae</taxon>
        <taxon>Isoptericola</taxon>
    </lineage>
</organism>
<dbReference type="InterPro" id="IPR049033">
    <property type="entry name" value="AGA-YXIM_GBD"/>
</dbReference>
<evidence type="ECO:0000256" key="4">
    <source>
        <dbReference type="SAM" id="MobiDB-lite"/>
    </source>
</evidence>
<evidence type="ECO:0000313" key="7">
    <source>
        <dbReference type="EMBL" id="GAA4722081.1"/>
    </source>
</evidence>
<dbReference type="Gene3D" id="2.10.10.20">
    <property type="entry name" value="Carbohydrate-binding module superfamily 5/12"/>
    <property type="match status" value="2"/>
</dbReference>
<feature type="chain" id="PRO_5045825489" description="Chitin-binding type-3 domain-containing protein" evidence="5">
    <location>
        <begin position="36"/>
        <end position="888"/>
    </location>
</feature>
<dbReference type="PANTHER" id="PTHR43118:SF1">
    <property type="entry name" value="RHAMNOGALACTURONAN LYASE (EUROFUNG)"/>
    <property type="match status" value="1"/>
</dbReference>
<feature type="domain" description="Chitin-binding type-3" evidence="6">
    <location>
        <begin position="792"/>
        <end position="835"/>
    </location>
</feature>
<name>A0ABP8Y7E3_9MICO</name>
<keyword evidence="5" id="KW-0732">Signal</keyword>
<keyword evidence="2" id="KW-0326">Glycosidase</keyword>
<dbReference type="PANTHER" id="PTHR43118">
    <property type="entry name" value="RHAMNOGALACTURONAN LYASE (EUROFUNG)"/>
    <property type="match status" value="1"/>
</dbReference>
<dbReference type="Gene3D" id="2.60.120.430">
    <property type="entry name" value="Galactose-binding lectin"/>
    <property type="match status" value="1"/>
</dbReference>
<dbReference type="SUPFAM" id="SSF49265">
    <property type="entry name" value="Fibronectin type III"/>
    <property type="match status" value="1"/>
</dbReference>
<dbReference type="InterPro" id="IPR013783">
    <property type="entry name" value="Ig-like_fold"/>
</dbReference>
<protein>
    <recommendedName>
        <fullName evidence="6">Chitin-binding type-3 domain-containing protein</fullName>
    </recommendedName>
</protein>
<dbReference type="SMART" id="SM00495">
    <property type="entry name" value="ChtBD3"/>
    <property type="match status" value="2"/>
</dbReference>
<dbReference type="Pfam" id="PF21254">
    <property type="entry name" value="AGA-YXIM_GBD"/>
    <property type="match status" value="1"/>
</dbReference>
<keyword evidence="8" id="KW-1185">Reference proteome</keyword>
<dbReference type="Pfam" id="PF02839">
    <property type="entry name" value="CBM_5_12"/>
    <property type="match status" value="1"/>
</dbReference>
<dbReference type="SUPFAM" id="SSF69318">
    <property type="entry name" value="Integrin alpha N-terminal domain"/>
    <property type="match status" value="1"/>
</dbReference>
<keyword evidence="3" id="KW-0119">Carbohydrate metabolism</keyword>
<keyword evidence="1" id="KW-0378">Hydrolase</keyword>
<dbReference type="CDD" id="cd12215">
    <property type="entry name" value="ChiC_BD"/>
    <property type="match status" value="2"/>
</dbReference>
<dbReference type="RefSeq" id="WP_172153756.1">
    <property type="nucleotide sequence ID" value="NZ_BAABID010000005.1"/>
</dbReference>
<keyword evidence="3" id="KW-0624">Polysaccharide degradation</keyword>
<dbReference type="CDD" id="cd00063">
    <property type="entry name" value="FN3"/>
    <property type="match status" value="1"/>
</dbReference>
<dbReference type="InterPro" id="IPR003961">
    <property type="entry name" value="FN3_dom"/>
</dbReference>
<dbReference type="Proteomes" id="UP001500956">
    <property type="component" value="Unassembled WGS sequence"/>
</dbReference>
<dbReference type="Gene3D" id="2.60.40.10">
    <property type="entry name" value="Immunoglobulins"/>
    <property type="match status" value="2"/>
</dbReference>
<dbReference type="EMBL" id="BAABID010000005">
    <property type="protein sequence ID" value="GAA4722081.1"/>
    <property type="molecule type" value="Genomic_DNA"/>
</dbReference>
<dbReference type="InterPro" id="IPR036573">
    <property type="entry name" value="CBM_sf_5/12"/>
</dbReference>
<dbReference type="InterPro" id="IPR036116">
    <property type="entry name" value="FN3_sf"/>
</dbReference>
<reference evidence="8" key="1">
    <citation type="journal article" date="2019" name="Int. J. Syst. Evol. Microbiol.">
        <title>The Global Catalogue of Microorganisms (GCM) 10K type strain sequencing project: providing services to taxonomists for standard genome sequencing and annotation.</title>
        <authorList>
            <consortium name="The Broad Institute Genomics Platform"/>
            <consortium name="The Broad Institute Genome Sequencing Center for Infectious Disease"/>
            <person name="Wu L."/>
            <person name="Ma J."/>
        </authorList>
    </citation>
    <scope>NUCLEOTIDE SEQUENCE [LARGE SCALE GENOMIC DNA]</scope>
    <source>
        <strain evidence="8">JCM 18063</strain>
    </source>
</reference>
<evidence type="ECO:0000313" key="8">
    <source>
        <dbReference type="Proteomes" id="UP001500956"/>
    </source>
</evidence>
<dbReference type="InterPro" id="IPR034641">
    <property type="entry name" value="RGL11"/>
</dbReference>
<gene>
    <name evidence="7" type="ORF">GCM10023216_09140</name>
</gene>
<dbReference type="InterPro" id="IPR003610">
    <property type="entry name" value="CBM5/12"/>
</dbReference>
<dbReference type="SUPFAM" id="SSF49785">
    <property type="entry name" value="Galactose-binding domain-like"/>
    <property type="match status" value="1"/>
</dbReference>
<dbReference type="InterPro" id="IPR008979">
    <property type="entry name" value="Galactose-bd-like_sf"/>
</dbReference>
<evidence type="ECO:0000256" key="2">
    <source>
        <dbReference type="ARBA" id="ARBA00023295"/>
    </source>
</evidence>